<reference evidence="1 2" key="1">
    <citation type="submission" date="2023-03" db="EMBL/GenBank/DDBJ databases">
        <title>Complete genome of Arcanobacterium canis strain DSM 25104 isolated in 2010 from a canine otitis externa in Germany.</title>
        <authorList>
            <person name="Borowiak M."/>
            <person name="Kreitlow A."/>
            <person name="Malorny B."/>
            <person name="Laemmler C."/>
            <person name="Prenger-Berninghoff E."/>
            <person name="Ploetz M."/>
            <person name="Abdulmawjood A."/>
        </authorList>
    </citation>
    <scope>NUCLEOTIDE SEQUENCE [LARGE SCALE GENOMIC DNA]</scope>
    <source>
        <strain evidence="1 2">DSM 25104</strain>
    </source>
</reference>
<dbReference type="RefSeq" id="WP_278013390.1">
    <property type="nucleotide sequence ID" value="NZ_CP121208.1"/>
</dbReference>
<gene>
    <name evidence="1" type="ORF">P7079_03205</name>
</gene>
<dbReference type="Proteomes" id="UP001215216">
    <property type="component" value="Chromosome"/>
</dbReference>
<keyword evidence="2" id="KW-1185">Reference proteome</keyword>
<dbReference type="EMBL" id="CP121208">
    <property type="protein sequence ID" value="WFM83995.1"/>
    <property type="molecule type" value="Genomic_DNA"/>
</dbReference>
<evidence type="ECO:0000313" key="2">
    <source>
        <dbReference type="Proteomes" id="UP001215216"/>
    </source>
</evidence>
<protein>
    <recommendedName>
        <fullName evidence="3">Immunity protein 30 domain-containing protein</fullName>
    </recommendedName>
</protein>
<proteinExistence type="predicted"/>
<name>A0ABY8FZP8_9ACTO</name>
<sequence length="163" mass="18800">MSSDYEYFTDLVESVNSLSAGELRNEILSRPVGFWEPNMYSEWKESDENYKSFSRFVVSAIRSLDGSEDDEIAIALVSNLHLVVPWCCDNVAELSMLLLEEFAEKKIARVEALMEYVQDTFVEHPDFSDKKQSIVTDFGQYLLHLNKLKFEVRPTSLLDQVLD</sequence>
<accession>A0ABY8FZP8</accession>
<evidence type="ECO:0008006" key="3">
    <source>
        <dbReference type="Google" id="ProtNLM"/>
    </source>
</evidence>
<evidence type="ECO:0000313" key="1">
    <source>
        <dbReference type="EMBL" id="WFM83995.1"/>
    </source>
</evidence>
<organism evidence="1 2">
    <name type="scientific">Arcanobacterium canis</name>
    <dbReference type="NCBI Taxonomy" id="999183"/>
    <lineage>
        <taxon>Bacteria</taxon>
        <taxon>Bacillati</taxon>
        <taxon>Actinomycetota</taxon>
        <taxon>Actinomycetes</taxon>
        <taxon>Actinomycetales</taxon>
        <taxon>Actinomycetaceae</taxon>
        <taxon>Arcanobacterium</taxon>
    </lineage>
</organism>